<name>A0A328HJC6_ARTGO</name>
<feature type="domain" description="DNA-binding protein Rv2175c wHTH" evidence="2">
    <location>
        <begin position="10"/>
        <end position="55"/>
    </location>
</feature>
<comment type="caution">
    <text evidence="3">The sequence shown here is derived from an EMBL/GenBank/DDBJ whole genome shotgun (WGS) entry which is preliminary data.</text>
</comment>
<dbReference type="EMBL" id="QLNP01000068">
    <property type="protein sequence ID" value="RAM37565.1"/>
    <property type="molecule type" value="Genomic_DNA"/>
</dbReference>
<keyword evidence="3" id="KW-0238">DNA-binding</keyword>
<dbReference type="InterPro" id="IPR048576">
    <property type="entry name" value="Rv2175c_wHTH"/>
</dbReference>
<gene>
    <name evidence="3" type="ORF">DBZ45_09490</name>
</gene>
<reference evidence="3 4" key="1">
    <citation type="submission" date="2018-04" db="EMBL/GenBank/DDBJ databases">
        <title>Bacteria isolated from cave deposits of Manipur.</title>
        <authorList>
            <person name="Sahoo D."/>
            <person name="Sarangthem I."/>
            <person name="Nandeibam J."/>
        </authorList>
    </citation>
    <scope>NUCLEOTIDE SEQUENCE [LARGE SCALE GENOMIC DNA]</scope>
    <source>
        <strain evidence="4">mrc11</strain>
    </source>
</reference>
<dbReference type="AlphaFoldDB" id="A0A328HJC6"/>
<evidence type="ECO:0000259" key="1">
    <source>
        <dbReference type="Pfam" id="PF18367"/>
    </source>
</evidence>
<dbReference type="RefSeq" id="WP_111903671.1">
    <property type="nucleotide sequence ID" value="NZ_QLNP01000068.1"/>
</dbReference>
<sequence length="117" mass="12969">MSTVETLVGDWLPLPDVAQLLDVSITKVHGLLDERALAALRIGERRIRSVPAAFLQDGHVVDSLKGTIIVLADAGFSDEELIGWLFTPDESLRGRPIDALREGRKTEIRRRAQSLAW</sequence>
<dbReference type="Proteomes" id="UP000249166">
    <property type="component" value="Unassembled WGS sequence"/>
</dbReference>
<dbReference type="InterPro" id="IPR041098">
    <property type="entry name" value="Rv2175c_C"/>
</dbReference>
<evidence type="ECO:0000259" key="2">
    <source>
        <dbReference type="Pfam" id="PF21531"/>
    </source>
</evidence>
<organism evidence="3 4">
    <name type="scientific">Arthrobacter globiformis</name>
    <dbReference type="NCBI Taxonomy" id="1665"/>
    <lineage>
        <taxon>Bacteria</taxon>
        <taxon>Bacillati</taxon>
        <taxon>Actinomycetota</taxon>
        <taxon>Actinomycetes</taxon>
        <taxon>Micrococcales</taxon>
        <taxon>Micrococcaceae</taxon>
        <taxon>Arthrobacter</taxon>
    </lineage>
</organism>
<dbReference type="Pfam" id="PF21531">
    <property type="entry name" value="Rv2175c_wHTH"/>
    <property type="match status" value="1"/>
</dbReference>
<dbReference type="Pfam" id="PF18367">
    <property type="entry name" value="Rv2175c_C"/>
    <property type="match status" value="1"/>
</dbReference>
<protein>
    <submittedName>
        <fullName evidence="3">DNA-binding protein</fullName>
    </submittedName>
</protein>
<dbReference type="OrthoDB" id="3784042at2"/>
<dbReference type="GO" id="GO:0003677">
    <property type="term" value="F:DNA binding"/>
    <property type="evidence" value="ECO:0007669"/>
    <property type="project" value="UniProtKB-KW"/>
</dbReference>
<evidence type="ECO:0000313" key="3">
    <source>
        <dbReference type="EMBL" id="RAM37565.1"/>
    </source>
</evidence>
<accession>A0A328HJC6</accession>
<proteinExistence type="predicted"/>
<evidence type="ECO:0000313" key="4">
    <source>
        <dbReference type="Proteomes" id="UP000249166"/>
    </source>
</evidence>
<feature type="domain" description="Rv2175c C-terminal" evidence="1">
    <location>
        <begin position="61"/>
        <end position="116"/>
    </location>
</feature>